<keyword evidence="3" id="KW-0804">Transcription</keyword>
<dbReference type="InterPro" id="IPR000524">
    <property type="entry name" value="Tscrpt_reg_HTH_GntR"/>
</dbReference>
<evidence type="ECO:0000259" key="4">
    <source>
        <dbReference type="PROSITE" id="PS50949"/>
    </source>
</evidence>
<dbReference type="EMBL" id="JALAZD010000001">
    <property type="protein sequence ID" value="MCI0125694.1"/>
    <property type="molecule type" value="Genomic_DNA"/>
</dbReference>
<dbReference type="CDD" id="cd07377">
    <property type="entry name" value="WHTH_GntR"/>
    <property type="match status" value="1"/>
</dbReference>
<feature type="domain" description="HTH gntR-type" evidence="4">
    <location>
        <begin position="16"/>
        <end position="84"/>
    </location>
</feature>
<dbReference type="SUPFAM" id="SSF46785">
    <property type="entry name" value="Winged helix' DNA-binding domain"/>
    <property type="match status" value="1"/>
</dbReference>
<sequence>MDFYAAVGGRLAKEHGPLASRLRNAFAAAFEDGLLVAGSALPAEREMAEGLGVSRSTLRQCLKELGNMGLVSTRPGAGTVVSGRIHKALSQLSGFTEDMKLRGLVASSTVLERTIGPVPHDTAFRTGLPLGTLTMTLVRLRKAGGETLCYERAVVPISAVGEDYDGTGSLYERMDLRNGRPRRILQSLKAIEASPEVAGLLGVRPNSAVLEITQVGYSADGSAVEDAVSWYRGDRYQYVGEIKG</sequence>
<dbReference type="Pfam" id="PF00392">
    <property type="entry name" value="GntR"/>
    <property type="match status" value="1"/>
</dbReference>
<protein>
    <submittedName>
        <fullName evidence="5">GntR family transcriptional regulator</fullName>
    </submittedName>
</protein>
<dbReference type="InterPro" id="IPR036390">
    <property type="entry name" value="WH_DNA-bd_sf"/>
</dbReference>
<dbReference type="Gene3D" id="3.40.1410.10">
    <property type="entry name" value="Chorismate lyase-like"/>
    <property type="match status" value="1"/>
</dbReference>
<dbReference type="SMART" id="SM00866">
    <property type="entry name" value="UTRA"/>
    <property type="match status" value="1"/>
</dbReference>
<organism evidence="5 6">
    <name type="scientific">Paradevosia shaoguanensis</name>
    <dbReference type="NCBI Taxonomy" id="1335043"/>
    <lineage>
        <taxon>Bacteria</taxon>
        <taxon>Pseudomonadati</taxon>
        <taxon>Pseudomonadota</taxon>
        <taxon>Alphaproteobacteria</taxon>
        <taxon>Hyphomicrobiales</taxon>
        <taxon>Devosiaceae</taxon>
        <taxon>Paradevosia</taxon>
    </lineage>
</organism>
<evidence type="ECO:0000256" key="2">
    <source>
        <dbReference type="ARBA" id="ARBA00023125"/>
    </source>
</evidence>
<dbReference type="GO" id="GO:0003677">
    <property type="term" value="F:DNA binding"/>
    <property type="evidence" value="ECO:0007669"/>
    <property type="project" value="UniProtKB-KW"/>
</dbReference>
<dbReference type="AlphaFoldDB" id="A0AA41QKY2"/>
<evidence type="ECO:0000313" key="6">
    <source>
        <dbReference type="Proteomes" id="UP001156140"/>
    </source>
</evidence>
<dbReference type="InterPro" id="IPR028978">
    <property type="entry name" value="Chorismate_lyase_/UTRA_dom_sf"/>
</dbReference>
<dbReference type="Proteomes" id="UP001156140">
    <property type="component" value="Unassembled WGS sequence"/>
</dbReference>
<comment type="caution">
    <text evidence="5">The sequence shown here is derived from an EMBL/GenBank/DDBJ whole genome shotgun (WGS) entry which is preliminary data.</text>
</comment>
<dbReference type="PANTHER" id="PTHR44846:SF1">
    <property type="entry name" value="MANNOSYL-D-GLYCERATE TRANSPORT_METABOLISM SYSTEM REPRESSOR MNGR-RELATED"/>
    <property type="match status" value="1"/>
</dbReference>
<evidence type="ECO:0000256" key="3">
    <source>
        <dbReference type="ARBA" id="ARBA00023163"/>
    </source>
</evidence>
<dbReference type="RefSeq" id="WP_052015197.1">
    <property type="nucleotide sequence ID" value="NZ_JAKETQ010000001.1"/>
</dbReference>
<reference evidence="5" key="1">
    <citation type="submission" date="2022-03" db="EMBL/GenBank/DDBJ databases">
        <title>The complete genome sequence of a Methyloterrigena soli.</title>
        <authorList>
            <person name="Zi Z."/>
        </authorList>
    </citation>
    <scope>NUCLEOTIDE SEQUENCE</scope>
    <source>
        <strain evidence="5">M48</strain>
    </source>
</reference>
<dbReference type="Gene3D" id="1.10.10.10">
    <property type="entry name" value="Winged helix-like DNA-binding domain superfamily/Winged helix DNA-binding domain"/>
    <property type="match status" value="1"/>
</dbReference>
<dbReference type="PANTHER" id="PTHR44846">
    <property type="entry name" value="MANNOSYL-D-GLYCERATE TRANSPORT/METABOLISM SYSTEM REPRESSOR MNGR-RELATED"/>
    <property type="match status" value="1"/>
</dbReference>
<dbReference type="GO" id="GO:0045892">
    <property type="term" value="P:negative regulation of DNA-templated transcription"/>
    <property type="evidence" value="ECO:0007669"/>
    <property type="project" value="TreeGrafter"/>
</dbReference>
<keyword evidence="2" id="KW-0238">DNA-binding</keyword>
<dbReference type="Pfam" id="PF07702">
    <property type="entry name" value="UTRA"/>
    <property type="match status" value="1"/>
</dbReference>
<gene>
    <name evidence="5" type="ORF">ML536_02525</name>
</gene>
<dbReference type="GO" id="GO:0003700">
    <property type="term" value="F:DNA-binding transcription factor activity"/>
    <property type="evidence" value="ECO:0007669"/>
    <property type="project" value="InterPro"/>
</dbReference>
<dbReference type="InterPro" id="IPR011663">
    <property type="entry name" value="UTRA"/>
</dbReference>
<accession>A0AA41QKY2</accession>
<dbReference type="PRINTS" id="PR00035">
    <property type="entry name" value="HTHGNTR"/>
</dbReference>
<name>A0AA41QKY2_9HYPH</name>
<dbReference type="SUPFAM" id="SSF64288">
    <property type="entry name" value="Chorismate lyase-like"/>
    <property type="match status" value="1"/>
</dbReference>
<proteinExistence type="predicted"/>
<dbReference type="InterPro" id="IPR050679">
    <property type="entry name" value="Bact_HTH_transcr_reg"/>
</dbReference>
<keyword evidence="6" id="KW-1185">Reference proteome</keyword>
<evidence type="ECO:0000313" key="5">
    <source>
        <dbReference type="EMBL" id="MCI0125694.1"/>
    </source>
</evidence>
<keyword evidence="1" id="KW-0805">Transcription regulation</keyword>
<evidence type="ECO:0000256" key="1">
    <source>
        <dbReference type="ARBA" id="ARBA00023015"/>
    </source>
</evidence>
<dbReference type="PROSITE" id="PS50949">
    <property type="entry name" value="HTH_GNTR"/>
    <property type="match status" value="1"/>
</dbReference>
<dbReference type="SMART" id="SM00345">
    <property type="entry name" value="HTH_GNTR"/>
    <property type="match status" value="1"/>
</dbReference>
<dbReference type="InterPro" id="IPR036388">
    <property type="entry name" value="WH-like_DNA-bd_sf"/>
</dbReference>